<dbReference type="InterPro" id="IPR051781">
    <property type="entry name" value="Metallo-dep_Hydrolase"/>
</dbReference>
<dbReference type="EMBL" id="JACRUP010000020">
    <property type="protein sequence ID" value="MBC5852867.1"/>
    <property type="molecule type" value="Genomic_DNA"/>
</dbReference>
<gene>
    <name evidence="2" type="ORF">H8Q88_18375</name>
</gene>
<reference evidence="2" key="1">
    <citation type="submission" date="2020-08" db="EMBL/GenBank/DDBJ databases">
        <title>Genome Sequencing and Pan-Genome Analysis of Migratory bird Vibrio Strains, Inner Mongolia.</title>
        <authorList>
            <person name="Zheng L."/>
        </authorList>
    </citation>
    <scope>NUCLEOTIDE SEQUENCE</scope>
    <source>
        <strain evidence="2">M13F</strain>
    </source>
</reference>
<dbReference type="Gene3D" id="3.20.20.140">
    <property type="entry name" value="Metal-dependent hydrolases"/>
    <property type="match status" value="1"/>
</dbReference>
<comment type="caution">
    <text evidence="2">The sequence shown here is derived from an EMBL/GenBank/DDBJ whole genome shotgun (WGS) entry which is preliminary data.</text>
</comment>
<sequence length="467" mass="51021">MSETTSHCQCGSQGIETIHQRLALTPQASHVVYEQLSAALTPSPSVDHRNRYWLTNAQLFDGETLTIKANASVLIDSGKIITVLIDQPLPLTQDSVIDCQGYTLMPGLIDAHWHSMLCAITKSQAMMEEISYLHLLAVKEANNTLMRGFTTVRDAGGPSFSLKKAIDNHLFDGPRIYPSGAMISQTSGHADFRTSADLFNCNTLSSIERAGISSIADGHDAVLKAVREQLMQGAAQIKIMAGGGVASPHDHLFTNQYTEHEIKAAVAAASDWGTYVMVHAYTSESIQRAIECGVKCIEHGQLCDEKTAQLMAKQGIWWSLQPFLADEDSNVYQDEANIKKQKLVAEGTIRAYELAKKYQINTAWGTDILFTPSNLSKQGKMLSKLTHFFTPLEVLAMATGKNGQLLKLSGHCDPYPGALGVIKEQALADILLVAGDLNHDISFLEDPEHKMTMIIQAGKIKKSLLAI</sequence>
<dbReference type="PANTHER" id="PTHR43135:SF3">
    <property type="entry name" value="ALPHA-D-RIBOSE 1-METHYLPHOSPHONATE 5-TRIPHOSPHATE DIPHOSPHATASE"/>
    <property type="match status" value="1"/>
</dbReference>
<dbReference type="InterPro" id="IPR011059">
    <property type="entry name" value="Metal-dep_hydrolase_composite"/>
</dbReference>
<dbReference type="InterPro" id="IPR032466">
    <property type="entry name" value="Metal_Hydrolase"/>
</dbReference>
<dbReference type="Proteomes" id="UP000615796">
    <property type="component" value="Unassembled WGS sequence"/>
</dbReference>
<protein>
    <submittedName>
        <fullName evidence="2">Amidohydrolase family protein</fullName>
    </submittedName>
</protein>
<dbReference type="SUPFAM" id="SSF51556">
    <property type="entry name" value="Metallo-dependent hydrolases"/>
    <property type="match status" value="1"/>
</dbReference>
<feature type="domain" description="Amidohydrolase-related" evidence="1">
    <location>
        <begin position="103"/>
        <end position="454"/>
    </location>
</feature>
<accession>A0A9X0RBC4</accession>
<organism evidence="2 3">
    <name type="scientific">Vibrio metschnikovii</name>
    <dbReference type="NCBI Taxonomy" id="28172"/>
    <lineage>
        <taxon>Bacteria</taxon>
        <taxon>Pseudomonadati</taxon>
        <taxon>Pseudomonadota</taxon>
        <taxon>Gammaproteobacteria</taxon>
        <taxon>Vibrionales</taxon>
        <taxon>Vibrionaceae</taxon>
        <taxon>Vibrio</taxon>
    </lineage>
</organism>
<evidence type="ECO:0000313" key="3">
    <source>
        <dbReference type="Proteomes" id="UP000615796"/>
    </source>
</evidence>
<dbReference type="GO" id="GO:0016810">
    <property type="term" value="F:hydrolase activity, acting on carbon-nitrogen (but not peptide) bonds"/>
    <property type="evidence" value="ECO:0007669"/>
    <property type="project" value="InterPro"/>
</dbReference>
<dbReference type="CDD" id="cd01299">
    <property type="entry name" value="Met_dep_hydrolase_A"/>
    <property type="match status" value="1"/>
</dbReference>
<dbReference type="Pfam" id="PF01979">
    <property type="entry name" value="Amidohydro_1"/>
    <property type="match status" value="1"/>
</dbReference>
<evidence type="ECO:0000313" key="2">
    <source>
        <dbReference type="EMBL" id="MBC5852867.1"/>
    </source>
</evidence>
<keyword evidence="3" id="KW-1185">Reference proteome</keyword>
<dbReference type="InterPro" id="IPR057744">
    <property type="entry name" value="OTAase-like"/>
</dbReference>
<name>A0A9X0RBC4_VIBME</name>
<dbReference type="AlphaFoldDB" id="A0A9X0RBC4"/>
<dbReference type="InterPro" id="IPR006680">
    <property type="entry name" value="Amidohydro-rel"/>
</dbReference>
<dbReference type="RefSeq" id="WP_187027107.1">
    <property type="nucleotide sequence ID" value="NZ_JACRUP010000020.1"/>
</dbReference>
<dbReference type="Gene3D" id="2.30.40.10">
    <property type="entry name" value="Urease, subunit C, domain 1"/>
    <property type="match status" value="1"/>
</dbReference>
<proteinExistence type="predicted"/>
<evidence type="ECO:0000259" key="1">
    <source>
        <dbReference type="Pfam" id="PF01979"/>
    </source>
</evidence>
<dbReference type="PANTHER" id="PTHR43135">
    <property type="entry name" value="ALPHA-D-RIBOSE 1-METHYLPHOSPHONATE 5-TRIPHOSPHATE DIPHOSPHATASE"/>
    <property type="match status" value="1"/>
</dbReference>
<dbReference type="SUPFAM" id="SSF51338">
    <property type="entry name" value="Composite domain of metallo-dependent hydrolases"/>
    <property type="match status" value="1"/>
</dbReference>